<dbReference type="NCBIfam" id="TIGR00500">
    <property type="entry name" value="met_pdase_I"/>
    <property type="match status" value="1"/>
</dbReference>
<comment type="function">
    <text evidence="6">Cotranslationally removes the N-terminal methionine from nascent proteins. The N-terminal methionine is often cleaved when the second residue in the primary sequence is small and uncharged (Met-Ala-, Cys, Gly, Pro, Ser, Thr, or Val).</text>
</comment>
<dbReference type="PANTHER" id="PTHR43330:SF8">
    <property type="entry name" value="METHIONINE AMINOPEPTIDASE 1D, MITOCHONDRIAL"/>
    <property type="match status" value="1"/>
</dbReference>
<evidence type="ECO:0000259" key="7">
    <source>
        <dbReference type="Pfam" id="PF00557"/>
    </source>
</evidence>
<dbReference type="GO" id="GO:0006508">
    <property type="term" value="P:proteolysis"/>
    <property type="evidence" value="ECO:0007669"/>
    <property type="project" value="UniProtKB-KW"/>
</dbReference>
<dbReference type="GO" id="GO:0070006">
    <property type="term" value="F:metalloaminopeptidase activity"/>
    <property type="evidence" value="ECO:0007669"/>
    <property type="project" value="UniProtKB-UniRule"/>
</dbReference>
<feature type="binding site" evidence="5">
    <location>
        <position position="185"/>
    </location>
    <ligand>
        <name>substrate</name>
    </ligand>
</feature>
<keyword evidence="4 5" id="KW-0378">Hydrolase</keyword>
<protein>
    <recommendedName>
        <fullName evidence="6">Methionine aminopeptidase</fullName>
        <ecNumber evidence="6">3.4.11.18</ecNumber>
    </recommendedName>
</protein>
<keyword evidence="3 5" id="KW-0479">Metal-binding</keyword>
<dbReference type="Gene3D" id="3.90.230.10">
    <property type="entry name" value="Creatinase/methionine aminopeptidase superfamily"/>
    <property type="match status" value="1"/>
</dbReference>
<feature type="binding site" evidence="5">
    <location>
        <position position="213"/>
    </location>
    <ligand>
        <name>a divalent metal cation</name>
        <dbReference type="ChEBI" id="CHEBI:60240"/>
        <label>1</label>
    </ligand>
</feature>
<dbReference type="Pfam" id="PF00557">
    <property type="entry name" value="Peptidase_M24"/>
    <property type="match status" value="1"/>
</dbReference>
<evidence type="ECO:0000256" key="5">
    <source>
        <dbReference type="HAMAP-Rule" id="MF_03174"/>
    </source>
</evidence>
<dbReference type="HAMAP" id="MF_01974">
    <property type="entry name" value="MetAP_1"/>
    <property type="match status" value="1"/>
</dbReference>
<organism evidence="8 9">
    <name type="scientific">Fomitopsis schrenkii</name>
    <name type="common">Brown rot fungus</name>
    <dbReference type="NCBI Taxonomy" id="2126942"/>
    <lineage>
        <taxon>Eukaryota</taxon>
        <taxon>Fungi</taxon>
        <taxon>Dikarya</taxon>
        <taxon>Basidiomycota</taxon>
        <taxon>Agaricomycotina</taxon>
        <taxon>Agaricomycetes</taxon>
        <taxon>Polyporales</taxon>
        <taxon>Fomitopsis</taxon>
    </lineage>
</organism>
<feature type="binding site" evidence="5">
    <location>
        <position position="283"/>
    </location>
    <ligand>
        <name>substrate</name>
    </ligand>
</feature>
<sequence>MRLGLTSLRNLAHTARSYQVHTPHRHATFNALRRPQPFYSARRTFTVSASSPTASEDEDDYDFGSFDVILPEEPYVWGVSHIQPRPVPPHIGRPPYARGEPIHTPVRDKLIQIGNEDEQRLRGAAQLARDVLRFAGSLVEVGVTTESIDARIHDYIVSHNAYPSPLLYRGFPKACCASVNNVVTHGIPDQRPLQDGDIVNIDITVYKDGFHGDTSRTFLVGDVDEKGRELVKVTEDALAAAIDVCAPGRPLKLIGKTIHELFRGTKYSVSTQFTGHGIGSDFHCPPWILHHLNDDPGIMQPGHCFTIEPCIVQGTNPRSWIFPDGWTASTENCARSAQAEHMVLITDTGVDVLTR</sequence>
<accession>S8E867</accession>
<dbReference type="EMBL" id="KE504146">
    <property type="protein sequence ID" value="EPT00828.1"/>
    <property type="molecule type" value="Genomic_DNA"/>
</dbReference>
<feature type="domain" description="Peptidase M24" evidence="7">
    <location>
        <begin position="120"/>
        <end position="347"/>
    </location>
</feature>
<dbReference type="PANTHER" id="PTHR43330">
    <property type="entry name" value="METHIONINE AMINOPEPTIDASE"/>
    <property type="match status" value="1"/>
</dbReference>
<comment type="cofactor">
    <cofactor evidence="5">
        <name>Co(2+)</name>
        <dbReference type="ChEBI" id="CHEBI:48828"/>
    </cofactor>
    <cofactor evidence="5">
        <name>Zn(2+)</name>
        <dbReference type="ChEBI" id="CHEBI:29105"/>
    </cofactor>
    <cofactor evidence="5">
        <name>Mn(2+)</name>
        <dbReference type="ChEBI" id="CHEBI:29035"/>
    </cofactor>
    <cofactor evidence="5">
        <name>Fe(2+)</name>
        <dbReference type="ChEBI" id="CHEBI:29033"/>
    </cofactor>
    <text evidence="5">Binds 2 divalent metal cations per subunit. Has a high-affinity and a low affinity metal-binding site. The true nature of the physiological cofactor is under debate. The enzyme is active with cobalt, zinc, manganese or divalent iron ions. Most likely, methionine aminopeptidases function as mononuclear Fe(2+)-metalloproteases under physiological conditions, and the catalytically relevant metal-binding site has been assigned to the histidine-containing high-affinity site.</text>
</comment>
<name>S8E867_FOMSC</name>
<dbReference type="AlphaFoldDB" id="S8E867"/>
<evidence type="ECO:0000256" key="4">
    <source>
        <dbReference type="ARBA" id="ARBA00022801"/>
    </source>
</evidence>
<proteinExistence type="inferred from homology"/>
<feature type="binding site" evidence="5">
    <location>
        <position position="276"/>
    </location>
    <ligand>
        <name>a divalent metal cation</name>
        <dbReference type="ChEBI" id="CHEBI:60240"/>
        <label>2</label>
        <note>catalytic</note>
    </ligand>
</feature>
<feature type="binding site" evidence="5">
    <location>
        <position position="213"/>
    </location>
    <ligand>
        <name>a divalent metal cation</name>
        <dbReference type="ChEBI" id="CHEBI:60240"/>
        <label>2</label>
        <note>catalytic</note>
    </ligand>
</feature>
<evidence type="ECO:0000256" key="3">
    <source>
        <dbReference type="ARBA" id="ARBA00022723"/>
    </source>
</evidence>
<dbReference type="InterPro" id="IPR002467">
    <property type="entry name" value="Pept_M24A_MAP1"/>
</dbReference>
<evidence type="ECO:0000256" key="2">
    <source>
        <dbReference type="ARBA" id="ARBA00022670"/>
    </source>
</evidence>
<dbReference type="GO" id="GO:0004239">
    <property type="term" value="F:initiator methionyl aminopeptidase activity"/>
    <property type="evidence" value="ECO:0007669"/>
    <property type="project" value="UniProtKB-UniRule"/>
</dbReference>
<feature type="binding site" evidence="5">
    <location>
        <position position="308"/>
    </location>
    <ligand>
        <name>a divalent metal cation</name>
        <dbReference type="ChEBI" id="CHEBI:60240"/>
        <label>2</label>
        <note>catalytic</note>
    </ligand>
</feature>
<dbReference type="PRINTS" id="PR00599">
    <property type="entry name" value="MAPEPTIDASE"/>
</dbReference>
<dbReference type="EC" id="3.4.11.18" evidence="6"/>
<evidence type="ECO:0000256" key="6">
    <source>
        <dbReference type="RuleBase" id="RU003653"/>
    </source>
</evidence>
<dbReference type="InParanoid" id="S8E867"/>
<dbReference type="eggNOG" id="KOG2738">
    <property type="taxonomic scope" value="Eukaryota"/>
</dbReference>
<keyword evidence="2 5" id="KW-0645">Protease</keyword>
<dbReference type="OrthoDB" id="3209743at2759"/>
<comment type="similarity">
    <text evidence="5">Belongs to the peptidase M24A family. Methionine aminopeptidase type 1 subfamily.</text>
</comment>
<evidence type="ECO:0000256" key="1">
    <source>
        <dbReference type="ARBA" id="ARBA00022438"/>
    </source>
</evidence>
<dbReference type="STRING" id="743788.S8E867"/>
<dbReference type="HOGENOM" id="CLU_015857_1_1_1"/>
<evidence type="ECO:0000313" key="8">
    <source>
        <dbReference type="EMBL" id="EPT00828.1"/>
    </source>
</evidence>
<dbReference type="Proteomes" id="UP000015241">
    <property type="component" value="Unassembled WGS sequence"/>
</dbReference>
<dbReference type="InterPro" id="IPR000994">
    <property type="entry name" value="Pept_M24"/>
</dbReference>
<dbReference type="PROSITE" id="PS00680">
    <property type="entry name" value="MAP_1"/>
    <property type="match status" value="1"/>
</dbReference>
<dbReference type="InterPro" id="IPR036005">
    <property type="entry name" value="Creatinase/aminopeptidase-like"/>
</dbReference>
<dbReference type="SUPFAM" id="SSF55920">
    <property type="entry name" value="Creatinase/aminopeptidase"/>
    <property type="match status" value="1"/>
</dbReference>
<feature type="binding site" evidence="5">
    <location>
        <position position="202"/>
    </location>
    <ligand>
        <name>a divalent metal cation</name>
        <dbReference type="ChEBI" id="CHEBI:60240"/>
        <label>1</label>
    </ligand>
</feature>
<dbReference type="GO" id="GO:0046872">
    <property type="term" value="F:metal ion binding"/>
    <property type="evidence" value="ECO:0007669"/>
    <property type="project" value="UniProtKB-UniRule"/>
</dbReference>
<feature type="binding site" evidence="5">
    <location>
        <position position="340"/>
    </location>
    <ligand>
        <name>a divalent metal cation</name>
        <dbReference type="ChEBI" id="CHEBI:60240"/>
        <label>1</label>
    </ligand>
</feature>
<comment type="catalytic activity">
    <reaction evidence="5 6">
        <text>Release of N-terminal amino acids, preferentially methionine, from peptides and arylamides.</text>
        <dbReference type="EC" id="3.4.11.18"/>
    </reaction>
</comment>
<dbReference type="InterPro" id="IPR001714">
    <property type="entry name" value="Pept_M24_MAP"/>
</dbReference>
<keyword evidence="9" id="KW-1185">Reference proteome</keyword>
<evidence type="ECO:0000313" key="9">
    <source>
        <dbReference type="Proteomes" id="UP000015241"/>
    </source>
</evidence>
<gene>
    <name evidence="8" type="ORF">FOMPIDRAFT_1121716</name>
</gene>
<dbReference type="CDD" id="cd01086">
    <property type="entry name" value="MetAP1"/>
    <property type="match status" value="1"/>
</dbReference>
<reference evidence="8 9" key="1">
    <citation type="journal article" date="2012" name="Science">
        <title>The Paleozoic origin of enzymatic lignin decomposition reconstructed from 31 fungal genomes.</title>
        <authorList>
            <person name="Floudas D."/>
            <person name="Binder M."/>
            <person name="Riley R."/>
            <person name="Barry K."/>
            <person name="Blanchette R.A."/>
            <person name="Henrissat B."/>
            <person name="Martinez A.T."/>
            <person name="Otillar R."/>
            <person name="Spatafora J.W."/>
            <person name="Yadav J.S."/>
            <person name="Aerts A."/>
            <person name="Benoit I."/>
            <person name="Boyd A."/>
            <person name="Carlson A."/>
            <person name="Copeland A."/>
            <person name="Coutinho P.M."/>
            <person name="de Vries R.P."/>
            <person name="Ferreira P."/>
            <person name="Findley K."/>
            <person name="Foster B."/>
            <person name="Gaskell J."/>
            <person name="Glotzer D."/>
            <person name="Gorecki P."/>
            <person name="Heitman J."/>
            <person name="Hesse C."/>
            <person name="Hori C."/>
            <person name="Igarashi K."/>
            <person name="Jurgens J.A."/>
            <person name="Kallen N."/>
            <person name="Kersten P."/>
            <person name="Kohler A."/>
            <person name="Kuees U."/>
            <person name="Kumar T.K.A."/>
            <person name="Kuo A."/>
            <person name="LaButti K."/>
            <person name="Larrondo L.F."/>
            <person name="Lindquist E."/>
            <person name="Ling A."/>
            <person name="Lombard V."/>
            <person name="Lucas S."/>
            <person name="Lundell T."/>
            <person name="Martin R."/>
            <person name="McLaughlin D.J."/>
            <person name="Morgenstern I."/>
            <person name="Morin E."/>
            <person name="Murat C."/>
            <person name="Nagy L.G."/>
            <person name="Nolan M."/>
            <person name="Ohm R.A."/>
            <person name="Patyshakuliyeva A."/>
            <person name="Rokas A."/>
            <person name="Ruiz-Duenas F.J."/>
            <person name="Sabat G."/>
            <person name="Salamov A."/>
            <person name="Samejima M."/>
            <person name="Schmutz J."/>
            <person name="Slot J.C."/>
            <person name="St John F."/>
            <person name="Stenlid J."/>
            <person name="Sun H."/>
            <person name="Sun S."/>
            <person name="Syed K."/>
            <person name="Tsang A."/>
            <person name="Wiebenga A."/>
            <person name="Young D."/>
            <person name="Pisabarro A."/>
            <person name="Eastwood D.C."/>
            <person name="Martin F."/>
            <person name="Cullen D."/>
            <person name="Grigoriev I.V."/>
            <person name="Hibbett D.S."/>
        </authorList>
    </citation>
    <scope>NUCLEOTIDE SEQUENCE</scope>
    <source>
        <strain evidence="9">FP-58527</strain>
    </source>
</reference>
<keyword evidence="1 5" id="KW-0031">Aminopeptidase</keyword>
<feature type="binding site" evidence="5">
    <location>
        <position position="340"/>
    </location>
    <ligand>
        <name>a divalent metal cation</name>
        <dbReference type="ChEBI" id="CHEBI:60240"/>
        <label>2</label>
        <note>catalytic</note>
    </ligand>
</feature>